<dbReference type="InterPro" id="IPR012340">
    <property type="entry name" value="NA-bd_OB-fold"/>
</dbReference>
<gene>
    <name evidence="12" type="primary">105626797</name>
</gene>
<comment type="subcellular location">
    <subcellularLocation>
        <location evidence="1">Nucleus</location>
    </subcellularLocation>
</comment>
<keyword evidence="6" id="KW-0863">Zinc-finger</keyword>
<dbReference type="EMBL" id="ADTU01006100">
    <property type="status" value="NOT_ANNOTATED_CDS"/>
    <property type="molecule type" value="Genomic_DNA"/>
</dbReference>
<dbReference type="Pfam" id="PF09332">
    <property type="entry name" value="Mcm10"/>
    <property type="match status" value="1"/>
</dbReference>
<evidence type="ECO:0000256" key="7">
    <source>
        <dbReference type="ARBA" id="ARBA00022833"/>
    </source>
</evidence>
<dbReference type="eggNOG" id="KOG3056">
    <property type="taxonomic scope" value="Eukaryota"/>
</dbReference>
<accession>A0A158P125</accession>
<feature type="region of interest" description="Disordered" evidence="10">
    <location>
        <begin position="461"/>
        <end position="486"/>
    </location>
</feature>
<dbReference type="InterPro" id="IPR015411">
    <property type="entry name" value="Rep_factor_Mcm10_C"/>
</dbReference>
<dbReference type="EnsemblMetazoa" id="XM_012208093.1">
    <property type="protein sequence ID" value="XP_012063483.1"/>
    <property type="gene ID" value="LOC105626797"/>
</dbReference>
<evidence type="ECO:0000256" key="4">
    <source>
        <dbReference type="ARBA" id="ARBA00022705"/>
    </source>
</evidence>
<dbReference type="InterPro" id="IPR040184">
    <property type="entry name" value="Mcm10"/>
</dbReference>
<dbReference type="KEGG" id="acep:105626797"/>
<keyword evidence="8" id="KW-0539">Nucleus</keyword>
<keyword evidence="5" id="KW-0479">Metal-binding</keyword>
<protein>
    <recommendedName>
        <fullName evidence="3">Protein MCM10 homolog</fullName>
    </recommendedName>
</protein>
<evidence type="ECO:0000256" key="9">
    <source>
        <dbReference type="SAM" id="Coils"/>
    </source>
</evidence>
<evidence type="ECO:0000256" key="10">
    <source>
        <dbReference type="SAM" id="MobiDB-lite"/>
    </source>
</evidence>
<feature type="coiled-coil region" evidence="9">
    <location>
        <begin position="551"/>
        <end position="620"/>
    </location>
</feature>
<dbReference type="OMA" id="YKMPCKA"/>
<dbReference type="PANTHER" id="PTHR13454">
    <property type="entry name" value="PROTEIN MCM10 HOMOLOG"/>
    <property type="match status" value="1"/>
</dbReference>
<evidence type="ECO:0000259" key="11">
    <source>
        <dbReference type="SMART" id="SM01280"/>
    </source>
</evidence>
<dbReference type="Pfam" id="PF22379">
    <property type="entry name" value="OB_MCM10"/>
    <property type="match status" value="1"/>
</dbReference>
<dbReference type="Gene3D" id="2.40.50.140">
    <property type="entry name" value="Nucleic acid-binding proteins"/>
    <property type="match status" value="1"/>
</dbReference>
<evidence type="ECO:0000256" key="2">
    <source>
        <dbReference type="ARBA" id="ARBA00009679"/>
    </source>
</evidence>
<dbReference type="Pfam" id="PF24863">
    <property type="entry name" value="zf-CCCH_Mcm10"/>
    <property type="match status" value="1"/>
</dbReference>
<reference evidence="12" key="2">
    <citation type="submission" date="2016-04" db="UniProtKB">
        <authorList>
            <consortium name="EnsemblMetazoa"/>
        </authorList>
    </citation>
    <scope>IDENTIFICATION</scope>
</reference>
<dbReference type="AlphaFoldDB" id="A0A158P125"/>
<dbReference type="FunCoup" id="A0A158P125">
    <property type="interactions" value="784"/>
</dbReference>
<dbReference type="InterPro" id="IPR056791">
    <property type="entry name" value="Znf_Mcm10_C"/>
</dbReference>
<evidence type="ECO:0000313" key="13">
    <source>
        <dbReference type="Proteomes" id="UP000005205"/>
    </source>
</evidence>
<keyword evidence="7" id="KW-0862">Zinc</keyword>
<comment type="similarity">
    <text evidence="2">Belongs to the MCM10 family.</text>
</comment>
<evidence type="ECO:0000256" key="6">
    <source>
        <dbReference type="ARBA" id="ARBA00022771"/>
    </source>
</evidence>
<evidence type="ECO:0000313" key="12">
    <source>
        <dbReference type="EnsemblMetazoa" id="XP_012063483.1"/>
    </source>
</evidence>
<dbReference type="GO" id="GO:0003688">
    <property type="term" value="F:DNA replication origin binding"/>
    <property type="evidence" value="ECO:0007669"/>
    <property type="project" value="TreeGrafter"/>
</dbReference>
<dbReference type="InterPro" id="IPR055065">
    <property type="entry name" value="OB_MCM10"/>
</dbReference>
<name>A0A158P125_ATTCE</name>
<keyword evidence="13" id="KW-1185">Reference proteome</keyword>
<organism evidence="12 13">
    <name type="scientific">Atta cephalotes</name>
    <name type="common">Leafcutter ant</name>
    <dbReference type="NCBI Taxonomy" id="12957"/>
    <lineage>
        <taxon>Eukaryota</taxon>
        <taxon>Metazoa</taxon>
        <taxon>Ecdysozoa</taxon>
        <taxon>Arthropoda</taxon>
        <taxon>Hexapoda</taxon>
        <taxon>Insecta</taxon>
        <taxon>Pterygota</taxon>
        <taxon>Neoptera</taxon>
        <taxon>Endopterygota</taxon>
        <taxon>Hymenoptera</taxon>
        <taxon>Apocrita</taxon>
        <taxon>Aculeata</taxon>
        <taxon>Formicoidea</taxon>
        <taxon>Formicidae</taxon>
        <taxon>Myrmicinae</taxon>
        <taxon>Atta</taxon>
    </lineage>
</organism>
<keyword evidence="4" id="KW-0235">DNA replication</keyword>
<proteinExistence type="inferred from homology"/>
<dbReference type="GO" id="GO:0043596">
    <property type="term" value="C:nuclear replication fork"/>
    <property type="evidence" value="ECO:0007669"/>
    <property type="project" value="TreeGrafter"/>
</dbReference>
<dbReference type="InterPro" id="IPR015408">
    <property type="entry name" value="Znf_Mcm10/DnaG"/>
</dbReference>
<evidence type="ECO:0000256" key="5">
    <source>
        <dbReference type="ARBA" id="ARBA00022723"/>
    </source>
</evidence>
<dbReference type="Proteomes" id="UP000005205">
    <property type="component" value="Unassembled WGS sequence"/>
</dbReference>
<dbReference type="FunFam" id="2.40.50.140:FF:000174">
    <property type="entry name" value="DNA replication licensing factor mcm10"/>
    <property type="match status" value="1"/>
</dbReference>
<dbReference type="GO" id="GO:0008270">
    <property type="term" value="F:zinc ion binding"/>
    <property type="evidence" value="ECO:0007669"/>
    <property type="project" value="UniProtKB-KW"/>
</dbReference>
<dbReference type="GO" id="GO:0003697">
    <property type="term" value="F:single-stranded DNA binding"/>
    <property type="evidence" value="ECO:0007669"/>
    <property type="project" value="InterPro"/>
</dbReference>
<dbReference type="Pfam" id="PF09329">
    <property type="entry name" value="zf-primase"/>
    <property type="match status" value="1"/>
</dbReference>
<dbReference type="PANTHER" id="PTHR13454:SF11">
    <property type="entry name" value="PROTEIN MCM10 HOMOLOG"/>
    <property type="match status" value="1"/>
</dbReference>
<evidence type="ECO:0000256" key="8">
    <source>
        <dbReference type="ARBA" id="ARBA00023242"/>
    </source>
</evidence>
<feature type="domain" description="Replication factor Mcm10 C-terminal" evidence="11">
    <location>
        <begin position="402"/>
        <end position="723"/>
    </location>
</feature>
<dbReference type="SMART" id="SM01280">
    <property type="entry name" value="Mcm10"/>
    <property type="match status" value="1"/>
</dbReference>
<dbReference type="OrthoDB" id="273123at2759"/>
<evidence type="ECO:0000256" key="1">
    <source>
        <dbReference type="ARBA" id="ARBA00004123"/>
    </source>
</evidence>
<keyword evidence="9" id="KW-0175">Coiled coil</keyword>
<evidence type="ECO:0000256" key="3">
    <source>
        <dbReference type="ARBA" id="ARBA00017770"/>
    </source>
</evidence>
<dbReference type="GO" id="GO:0006270">
    <property type="term" value="P:DNA replication initiation"/>
    <property type="evidence" value="ECO:0007669"/>
    <property type="project" value="InterPro"/>
</dbReference>
<dbReference type="STRING" id="12957.A0A158P125"/>
<reference evidence="13" key="1">
    <citation type="journal article" date="2011" name="PLoS Genet.">
        <title>The genome sequence of the leaf-cutter ant Atta cephalotes reveals insights into its obligate symbiotic lifestyle.</title>
        <authorList>
            <person name="Suen G."/>
            <person name="Teiling C."/>
            <person name="Li L."/>
            <person name="Holt C."/>
            <person name="Abouheif E."/>
            <person name="Bornberg-Bauer E."/>
            <person name="Bouffard P."/>
            <person name="Caldera E.J."/>
            <person name="Cash E."/>
            <person name="Cavanaugh A."/>
            <person name="Denas O."/>
            <person name="Elhaik E."/>
            <person name="Fave M.J."/>
            <person name="Gadau J."/>
            <person name="Gibson J.D."/>
            <person name="Graur D."/>
            <person name="Grubbs K.J."/>
            <person name="Hagen D.E."/>
            <person name="Harkins T.T."/>
            <person name="Helmkampf M."/>
            <person name="Hu H."/>
            <person name="Johnson B.R."/>
            <person name="Kim J."/>
            <person name="Marsh S.E."/>
            <person name="Moeller J.A."/>
            <person name="Munoz-Torres M.C."/>
            <person name="Murphy M.C."/>
            <person name="Naughton M.C."/>
            <person name="Nigam S."/>
            <person name="Overson R."/>
            <person name="Rajakumar R."/>
            <person name="Reese J.T."/>
            <person name="Scott J.J."/>
            <person name="Smith C.R."/>
            <person name="Tao S."/>
            <person name="Tsutsui N.D."/>
            <person name="Viljakainen L."/>
            <person name="Wissler L."/>
            <person name="Yandell M.D."/>
            <person name="Zimmer F."/>
            <person name="Taylor J."/>
            <person name="Slater S.C."/>
            <person name="Clifton S.W."/>
            <person name="Warren W.C."/>
            <person name="Elsik C.G."/>
            <person name="Smith C.D."/>
            <person name="Weinstock G.M."/>
            <person name="Gerardo N.M."/>
            <person name="Currie C.R."/>
        </authorList>
    </citation>
    <scope>NUCLEOTIDE SEQUENCE [LARGE SCALE GENOMIC DNA]</scope>
</reference>
<sequence length="738" mass="84237">MEHDDSDCDLDILNNLISNDIEETEQSKQVEEIKLSEIKQPDLPKPSKTLTELQFSFLDSASSNVSNENKPIDKKVSEIYDDKFDSSDDEDRRYFEEQKYSNYGRELKHLLKERSSLKTEQSVKLQSAKIVDFNNKSKTFDFNNAIKGNNNNTAKDVYSDPFFGIRIVSPLISSAEMKERMKDKISVTISKVKNHIISDNVHNDWVIAGVLINKSTTKTSQKGTSYCIWKISDLSDDLKTVSIFLFSNAYKQLWKTIVGSVIGILNPNVLESKDNIDQATLSIDNPQKMMILGRSKDMGKCKSIKKNGDPCTTIINTSRCEYCVYHVKQEYKKCTRRAEIQSSNTSYGFTGDAIKRMNRQTVMRKPYNGLSSFVPVLAKRNEKLYEKDRARLELLSETTSDNSIKKVKNDIDHKASNTDTKKKGIAIELTGKQVRKDFERLNKLRNWQPSKQIMIQSTPNGSILCSSPMQLKESNPSKSTDNLQSNRIDKIGLASLTLRPRLGTGSNQNTIDFSEPITKQQIHNAKMNAIKWVQEHGKIKAADPNQVRANIREKLEKNAKRQRENDEKEERNAKKANINDKFKEMLEAKSSHADLIEKSYDEEKEKYFNKLEAKERMEEKMMNTFKINCKAVKCMLCKYTAFSASDMCKEQRHPLRVMDAVKRFFKCADCGNRTVSLNRMPSHSCGKCSSSNWIRAAMMDEKKTAIVAETLSIRGAEEKFLGSVVKDANLNLLVPNED</sequence>
<dbReference type="InParanoid" id="A0A158P125"/>